<keyword evidence="7" id="KW-1185">Reference proteome</keyword>
<feature type="chain" id="PRO_5044600222" evidence="3">
    <location>
        <begin position="26"/>
        <end position="248"/>
    </location>
</feature>
<reference evidence="5 8" key="2">
    <citation type="submission" date="2019-09" db="EMBL/GenBank/DDBJ databases">
        <title>Draft genome sequencing and comparative genomics of hatchery-associated Vibrios.</title>
        <authorList>
            <person name="Kehlet-Delgado H."/>
            <person name="Mueller R.S."/>
        </authorList>
    </citation>
    <scope>NUCLEOTIDE SEQUENCE [LARGE SCALE GENOMIC DNA]</scope>
    <source>
        <strain evidence="5 8">99-46-Y</strain>
    </source>
</reference>
<dbReference type="PANTHER" id="PTHR35936">
    <property type="entry name" value="MEMBRANE-BOUND LYTIC MUREIN TRANSGLYCOSYLASE F"/>
    <property type="match status" value="1"/>
</dbReference>
<dbReference type="Proteomes" id="UP000269041">
    <property type="component" value="Unassembled WGS sequence"/>
</dbReference>
<proteinExistence type="inferred from homology"/>
<evidence type="ECO:0000313" key="6">
    <source>
        <dbReference type="EMBL" id="RSD31236.1"/>
    </source>
</evidence>
<keyword evidence="2 3" id="KW-0732">Signal</keyword>
<evidence type="ECO:0000256" key="3">
    <source>
        <dbReference type="SAM" id="SignalP"/>
    </source>
</evidence>
<dbReference type="Proteomes" id="UP000565719">
    <property type="component" value="Unassembled WGS sequence"/>
</dbReference>
<evidence type="ECO:0000256" key="2">
    <source>
        <dbReference type="ARBA" id="ARBA00022729"/>
    </source>
</evidence>
<name>A0A3R9ED39_9VIBR</name>
<comment type="similarity">
    <text evidence="1">Belongs to the bacterial solute-binding protein 3 family.</text>
</comment>
<dbReference type="SUPFAM" id="SSF53850">
    <property type="entry name" value="Periplasmic binding protein-like II"/>
    <property type="match status" value="1"/>
</dbReference>
<dbReference type="AlphaFoldDB" id="A0A3R9ED39"/>
<comment type="caution">
    <text evidence="6">The sequence shown here is derived from an EMBL/GenBank/DDBJ whole genome shotgun (WGS) entry which is preliminary data.</text>
</comment>
<protein>
    <submittedName>
        <fullName evidence="6">Transporter substrate-binding domain-containing protein</fullName>
    </submittedName>
</protein>
<feature type="signal peptide" evidence="3">
    <location>
        <begin position="1"/>
        <end position="25"/>
    </location>
</feature>
<dbReference type="OrthoDB" id="5562041at2"/>
<gene>
    <name evidence="6" type="ORF">EJA03_09925</name>
    <name evidence="5" type="ORF">F0225_06985</name>
</gene>
<evidence type="ECO:0000256" key="1">
    <source>
        <dbReference type="ARBA" id="ARBA00010333"/>
    </source>
</evidence>
<dbReference type="RefSeq" id="WP_125321111.1">
    <property type="nucleotide sequence ID" value="NZ_JBLZMR010000003.1"/>
</dbReference>
<dbReference type="InterPro" id="IPR001638">
    <property type="entry name" value="Solute-binding_3/MltF_N"/>
</dbReference>
<dbReference type="Pfam" id="PF00497">
    <property type="entry name" value="SBP_bac_3"/>
    <property type="match status" value="1"/>
</dbReference>
<evidence type="ECO:0000313" key="7">
    <source>
        <dbReference type="Proteomes" id="UP000269041"/>
    </source>
</evidence>
<accession>A0A3R9ED39</accession>
<evidence type="ECO:0000313" key="8">
    <source>
        <dbReference type="Proteomes" id="UP000565719"/>
    </source>
</evidence>
<organism evidence="6 7">
    <name type="scientific">Vibrio pectenicida</name>
    <dbReference type="NCBI Taxonomy" id="62763"/>
    <lineage>
        <taxon>Bacteria</taxon>
        <taxon>Pseudomonadati</taxon>
        <taxon>Pseudomonadota</taxon>
        <taxon>Gammaproteobacteria</taxon>
        <taxon>Vibrionales</taxon>
        <taxon>Vibrionaceae</taxon>
        <taxon>Vibrio</taxon>
    </lineage>
</organism>
<dbReference type="EMBL" id="VTXC01000014">
    <property type="protein sequence ID" value="NOH71086.1"/>
    <property type="molecule type" value="Genomic_DNA"/>
</dbReference>
<evidence type="ECO:0000313" key="5">
    <source>
        <dbReference type="EMBL" id="NOH71086.1"/>
    </source>
</evidence>
<dbReference type="EMBL" id="RSFA01000038">
    <property type="protein sequence ID" value="RSD31236.1"/>
    <property type="molecule type" value="Genomic_DNA"/>
</dbReference>
<reference evidence="6 7" key="1">
    <citation type="submission" date="2018-12" db="EMBL/GenBank/DDBJ databases">
        <title>Genomic taxonomy of the Vibrionaceae family.</title>
        <authorList>
            <person name="Gomez-Gil B."/>
            <person name="Enciso-Ibarra K."/>
        </authorList>
    </citation>
    <scope>NUCLEOTIDE SEQUENCE [LARGE SCALE GENOMIC DNA]</scope>
    <source>
        <strain evidence="6 7">CAIM 594</strain>
    </source>
</reference>
<sequence length="248" mass="28414">MNKFKTVGLRILITLSIVWSSLSQSAPLRLSQDLWPPYIMNSAYGSGIAYDLVTNALDSAGFEFEYTVKPWSRVLKETLGGQNDVIIAIWKSEQRDKDYLLTDMYMHNNIVFISRTDTNFEYESLESLKGIRMALIHNYAYGGNLRQAPDMIPINSIDLPNSIRQVLTQRADVLVADEAVGRWTVKEMRVKKDKLYFSRSYLDSTPLHAAVRRDHPQAKEIVSALNQYFKTHGPERLKDLKTKYGLSE</sequence>
<evidence type="ECO:0000259" key="4">
    <source>
        <dbReference type="Pfam" id="PF00497"/>
    </source>
</evidence>
<dbReference type="Gene3D" id="3.40.190.10">
    <property type="entry name" value="Periplasmic binding protein-like II"/>
    <property type="match status" value="2"/>
</dbReference>
<feature type="domain" description="Solute-binding protein family 3/N-terminal" evidence="4">
    <location>
        <begin position="35"/>
        <end position="244"/>
    </location>
</feature>
<dbReference type="PANTHER" id="PTHR35936:SF25">
    <property type="entry name" value="ABC TRANSPORTER SUBSTRATE-BINDING PROTEIN"/>
    <property type="match status" value="1"/>
</dbReference>